<reference evidence="1" key="1">
    <citation type="submission" date="2021-07" db="EMBL/GenBank/DDBJ databases">
        <title>Genomic diversity and antimicrobial resistance of Prevotella spp. isolated from chronic lung disease airways.</title>
        <authorList>
            <person name="Webb K.A."/>
            <person name="Olagoke O.S."/>
            <person name="Baird T."/>
            <person name="Neill J."/>
            <person name="Pham A."/>
            <person name="Wells T.J."/>
            <person name="Ramsay K.A."/>
            <person name="Bell S.C."/>
            <person name="Sarovich D.S."/>
            <person name="Price E.P."/>
        </authorList>
    </citation>
    <scope>NUCLEOTIDE SEQUENCE</scope>
    <source>
        <strain evidence="1">SCHI0047.S.3</strain>
    </source>
</reference>
<evidence type="ECO:0000313" key="2">
    <source>
        <dbReference type="Proteomes" id="UP001196873"/>
    </source>
</evidence>
<accession>A0AAW4NMN4</accession>
<dbReference type="AlphaFoldDB" id="A0AAW4NMN4"/>
<protein>
    <submittedName>
        <fullName evidence="1">Uncharacterized protein</fullName>
    </submittedName>
</protein>
<proteinExistence type="predicted"/>
<gene>
    <name evidence="1" type="ORF">KZY68_01555</name>
</gene>
<comment type="caution">
    <text evidence="1">The sequence shown here is derived from an EMBL/GenBank/DDBJ whole genome shotgun (WGS) entry which is preliminary data.</text>
</comment>
<sequence length="58" mass="6910">MYLLFLDILSRHSTQKTYNTYGVDLLTTRITQGRLTPTLGYKRYNAYSVELQTHRKLR</sequence>
<dbReference type="EMBL" id="JAHXRF010000002">
    <property type="protein sequence ID" value="MBW4864725.1"/>
    <property type="molecule type" value="Genomic_DNA"/>
</dbReference>
<organism evidence="1 2">
    <name type="scientific">Segatella salivae</name>
    <dbReference type="NCBI Taxonomy" id="228604"/>
    <lineage>
        <taxon>Bacteria</taxon>
        <taxon>Pseudomonadati</taxon>
        <taxon>Bacteroidota</taxon>
        <taxon>Bacteroidia</taxon>
        <taxon>Bacteroidales</taxon>
        <taxon>Prevotellaceae</taxon>
        <taxon>Segatella</taxon>
    </lineage>
</organism>
<dbReference type="Proteomes" id="UP001196873">
    <property type="component" value="Unassembled WGS sequence"/>
</dbReference>
<evidence type="ECO:0000313" key="1">
    <source>
        <dbReference type="EMBL" id="MBW4864725.1"/>
    </source>
</evidence>
<name>A0AAW4NMN4_9BACT</name>